<dbReference type="PANTHER" id="PTHR44591:SF3">
    <property type="entry name" value="RESPONSE REGULATORY DOMAIN-CONTAINING PROTEIN"/>
    <property type="match status" value="1"/>
</dbReference>
<dbReference type="PANTHER" id="PTHR44591">
    <property type="entry name" value="STRESS RESPONSE REGULATOR PROTEIN 1"/>
    <property type="match status" value="1"/>
</dbReference>
<evidence type="ECO:0000256" key="1">
    <source>
        <dbReference type="ARBA" id="ARBA00022553"/>
    </source>
</evidence>
<organism evidence="4 5">
    <name type="scientific">Candidatus Dojkabacteria bacterium</name>
    <dbReference type="NCBI Taxonomy" id="2099670"/>
    <lineage>
        <taxon>Bacteria</taxon>
        <taxon>Candidatus Dojkabacteria</taxon>
    </lineage>
</organism>
<name>A0A955L672_9BACT</name>
<dbReference type="EMBL" id="JAGQLK010000102">
    <property type="protein sequence ID" value="MCA9383630.1"/>
    <property type="molecule type" value="Genomic_DNA"/>
</dbReference>
<accession>A0A955L672</accession>
<evidence type="ECO:0000259" key="3">
    <source>
        <dbReference type="PROSITE" id="PS50110"/>
    </source>
</evidence>
<reference evidence="4" key="1">
    <citation type="submission" date="2020-04" db="EMBL/GenBank/DDBJ databases">
        <authorList>
            <person name="Zhang T."/>
        </authorList>
    </citation>
    <scope>NUCLEOTIDE SEQUENCE</scope>
    <source>
        <strain evidence="4">HKST-UBA14</strain>
    </source>
</reference>
<dbReference type="InterPro" id="IPR050595">
    <property type="entry name" value="Bact_response_regulator"/>
</dbReference>
<dbReference type="CDD" id="cd00156">
    <property type="entry name" value="REC"/>
    <property type="match status" value="1"/>
</dbReference>
<proteinExistence type="predicted"/>
<dbReference type="PROSITE" id="PS50110">
    <property type="entry name" value="RESPONSE_REGULATORY"/>
    <property type="match status" value="1"/>
</dbReference>
<evidence type="ECO:0000313" key="4">
    <source>
        <dbReference type="EMBL" id="MCA9383630.1"/>
    </source>
</evidence>
<dbReference type="Pfam" id="PF00072">
    <property type="entry name" value="Response_reg"/>
    <property type="match status" value="1"/>
</dbReference>
<dbReference type="Gene3D" id="3.40.50.2300">
    <property type="match status" value="1"/>
</dbReference>
<dbReference type="InterPro" id="IPR001789">
    <property type="entry name" value="Sig_transdc_resp-reg_receiver"/>
</dbReference>
<protein>
    <submittedName>
        <fullName evidence="4">Response regulator</fullName>
    </submittedName>
</protein>
<dbReference type="AlphaFoldDB" id="A0A955L672"/>
<feature type="modified residue" description="4-aspartylphosphate" evidence="2">
    <location>
        <position position="53"/>
    </location>
</feature>
<comment type="caution">
    <text evidence="4">The sequence shown here is derived from an EMBL/GenBank/DDBJ whole genome shotgun (WGS) entry which is preliminary data.</text>
</comment>
<dbReference type="GO" id="GO:0000160">
    <property type="term" value="P:phosphorelay signal transduction system"/>
    <property type="evidence" value="ECO:0007669"/>
    <property type="project" value="InterPro"/>
</dbReference>
<sequence length="82" mass="9137">MKIVLVDDNYAIRQLIKSILGDLDNSIEIFSSSDGIEGLGLVYTINPDLIILDTTLPKYSGKEVYEFLLENNGYANQIIIIS</sequence>
<dbReference type="Proteomes" id="UP000783287">
    <property type="component" value="Unassembled WGS sequence"/>
</dbReference>
<dbReference type="InterPro" id="IPR011006">
    <property type="entry name" value="CheY-like_superfamily"/>
</dbReference>
<keyword evidence="1 2" id="KW-0597">Phosphoprotein</keyword>
<feature type="domain" description="Response regulatory" evidence="3">
    <location>
        <begin position="2"/>
        <end position="82"/>
    </location>
</feature>
<dbReference type="SUPFAM" id="SSF52172">
    <property type="entry name" value="CheY-like"/>
    <property type="match status" value="1"/>
</dbReference>
<evidence type="ECO:0000313" key="5">
    <source>
        <dbReference type="Proteomes" id="UP000783287"/>
    </source>
</evidence>
<gene>
    <name evidence="4" type="ORF">KC909_04640</name>
</gene>
<evidence type="ECO:0000256" key="2">
    <source>
        <dbReference type="PROSITE-ProRule" id="PRU00169"/>
    </source>
</evidence>
<reference evidence="4" key="2">
    <citation type="journal article" date="2021" name="Microbiome">
        <title>Successional dynamics and alternative stable states in a saline activated sludge microbial community over 9 years.</title>
        <authorList>
            <person name="Wang Y."/>
            <person name="Ye J."/>
            <person name="Ju F."/>
            <person name="Liu L."/>
            <person name="Boyd J.A."/>
            <person name="Deng Y."/>
            <person name="Parks D.H."/>
            <person name="Jiang X."/>
            <person name="Yin X."/>
            <person name="Woodcroft B.J."/>
            <person name="Tyson G.W."/>
            <person name="Hugenholtz P."/>
            <person name="Polz M.F."/>
            <person name="Zhang T."/>
        </authorList>
    </citation>
    <scope>NUCLEOTIDE SEQUENCE</scope>
    <source>
        <strain evidence="4">HKST-UBA14</strain>
    </source>
</reference>